<dbReference type="EMBL" id="VSSQ01026456">
    <property type="protein sequence ID" value="MPM75177.1"/>
    <property type="molecule type" value="Genomic_DNA"/>
</dbReference>
<proteinExistence type="predicted"/>
<protein>
    <submittedName>
        <fullName evidence="1">Uncharacterized protein</fullName>
    </submittedName>
</protein>
<gene>
    <name evidence="1" type="ORF">SDC9_122168</name>
</gene>
<organism evidence="1">
    <name type="scientific">bioreactor metagenome</name>
    <dbReference type="NCBI Taxonomy" id="1076179"/>
    <lineage>
        <taxon>unclassified sequences</taxon>
        <taxon>metagenomes</taxon>
        <taxon>ecological metagenomes</taxon>
    </lineage>
</organism>
<dbReference type="AlphaFoldDB" id="A0A645CE00"/>
<comment type="caution">
    <text evidence="1">The sequence shown here is derived from an EMBL/GenBank/DDBJ whole genome shotgun (WGS) entry which is preliminary data.</text>
</comment>
<sequence>MLRRDLLFKRGNVRGRKLHGGNGVSLLCKIEAVFPRARADIEDARVGKEDGFNHAAGGDELHFCRLAAIQARILVEDFVGCGGALRFVFHLLERLKIHLSASCLHKSESVPPAFVDLVLLFLMRMTHHLKFSLISFLKKGITESPSYSENTVSVLQGLQRCRPRGGCFRETRSAYAGVPPPCC</sequence>
<evidence type="ECO:0000313" key="1">
    <source>
        <dbReference type="EMBL" id="MPM75177.1"/>
    </source>
</evidence>
<name>A0A645CE00_9ZZZZ</name>
<accession>A0A645CE00</accession>
<reference evidence="1" key="1">
    <citation type="submission" date="2019-08" db="EMBL/GenBank/DDBJ databases">
        <authorList>
            <person name="Kucharzyk K."/>
            <person name="Murdoch R.W."/>
            <person name="Higgins S."/>
            <person name="Loffler F."/>
        </authorList>
    </citation>
    <scope>NUCLEOTIDE SEQUENCE</scope>
</reference>